<reference evidence="6" key="1">
    <citation type="submission" date="2022-11" db="EMBL/GenBank/DDBJ databases">
        <authorList>
            <person name="Hyden B.L."/>
            <person name="Feng K."/>
            <person name="Yates T."/>
            <person name="Jawdy S."/>
            <person name="Smart L.B."/>
            <person name="Muchero W."/>
        </authorList>
    </citation>
    <scope>NUCLEOTIDE SEQUENCE</scope>
    <source>
        <tissue evidence="6">Shoot tip</tissue>
    </source>
</reference>
<dbReference type="Proteomes" id="UP001151529">
    <property type="component" value="Chromosome 9"/>
</dbReference>
<keyword evidence="3" id="KW-0653">Protein transport</keyword>
<feature type="region of interest" description="Disordered" evidence="4">
    <location>
        <begin position="1"/>
        <end position="26"/>
    </location>
</feature>
<dbReference type="Pfam" id="PF20669">
    <property type="entry name" value="Exo70_N"/>
    <property type="match status" value="1"/>
</dbReference>
<feature type="compositionally biased region" description="Low complexity" evidence="4">
    <location>
        <begin position="610"/>
        <end position="625"/>
    </location>
</feature>
<keyword evidence="7" id="KW-1185">Reference proteome</keyword>
<dbReference type="InterPro" id="IPR016159">
    <property type="entry name" value="Cullin_repeat-like_dom_sf"/>
</dbReference>
<comment type="similarity">
    <text evidence="1 3">Belongs to the EXO70 family.</text>
</comment>
<dbReference type="FunFam" id="1.20.1280.170:FF:000003">
    <property type="entry name" value="Exocyst subunit Exo70 family protein"/>
    <property type="match status" value="1"/>
</dbReference>
<comment type="caution">
    <text evidence="6">The sequence shown here is derived from an EMBL/GenBank/DDBJ whole genome shotgun (WGS) entry which is preliminary data.</text>
</comment>
<keyword evidence="2 3" id="KW-0813">Transport</keyword>
<protein>
    <recommendedName>
        <fullName evidence="3">Exocyst subunit Exo70 family protein</fullName>
    </recommendedName>
</protein>
<feature type="compositionally biased region" description="Low complexity" evidence="4">
    <location>
        <begin position="131"/>
        <end position="140"/>
    </location>
</feature>
<feature type="region of interest" description="Disordered" evidence="4">
    <location>
        <begin position="131"/>
        <end position="159"/>
    </location>
</feature>
<dbReference type="InterPro" id="IPR046364">
    <property type="entry name" value="Exo70_C"/>
</dbReference>
<feature type="region of interest" description="Disordered" evidence="4">
    <location>
        <begin position="610"/>
        <end position="632"/>
    </location>
</feature>
<dbReference type="Gene3D" id="1.20.1280.170">
    <property type="entry name" value="Exocyst complex component Exo70"/>
    <property type="match status" value="1"/>
</dbReference>
<evidence type="ECO:0000313" key="7">
    <source>
        <dbReference type="Proteomes" id="UP001151529"/>
    </source>
</evidence>
<evidence type="ECO:0000256" key="3">
    <source>
        <dbReference type="RuleBase" id="RU365026"/>
    </source>
</evidence>
<dbReference type="Pfam" id="PF03081">
    <property type="entry name" value="Exo70_C"/>
    <property type="match status" value="1"/>
</dbReference>
<dbReference type="GO" id="GO:0015031">
    <property type="term" value="P:protein transport"/>
    <property type="evidence" value="ECO:0007669"/>
    <property type="project" value="UniProtKB-KW"/>
</dbReference>
<dbReference type="PANTHER" id="PTHR12542:SF17">
    <property type="entry name" value="EXOCYST SUBUNIT EXO70 FAMILY PROTEIN"/>
    <property type="match status" value="1"/>
</dbReference>
<evidence type="ECO:0000313" key="6">
    <source>
        <dbReference type="EMBL" id="KAJ6670571.1"/>
    </source>
</evidence>
<sequence length="632" mass="70560">MPVKGMRTTLFKPSPSTSPARSTPHRQTFSDTLMDENIENAQELISKWDVTLSSSLHCDVTNLFASDDRYEARHYLNSIKDLQIAMRYYISQDPASDKLVLAQNLMQIAMKTLEKEFYIILKSKRQHLGPESVSRASRSSVSEDESDQEDGESRSVGEDSISEVELVSMAAMEDLKAIAECMIGAGYGKECVKVFKIIRKSIVDESLYHLMNFESRLSLAQIQKMDWEVLEVKIKTWLKAVKVAVKTLFYGERVLCDKVFSSSPSMKESCFADITREGALSLFLFPENVAKCKKAPERIFRTLDLYEAIADLWTEIEPIFDLESTSTIRQQAINSLIKLGEAALAMLTEFETAISKFNSKAAVPGGGIHPLTRYVMNYITFLIDYSGVLTDILADCPPTVPSSLPEAYLGSPMSADGTSTSAISTRLAWLVLVMLCKLDGNAEIYKDAALSYLFLANNLQYVVNKVQKSNLKLLLGDEWIEKHEAKVRQYASNYERMGWNKVFAALPDANDNQMTTPQVTECFKRFNSSFEDAYNSQATWVVSDSKLRDHIKVSVASKIVPVYREFYGKYRQVVVRKEGVVRFAPDDLGNYLSDLLFGTGVSGSNLSLSSSSSVSVSSVTSSSGHSRGGRSR</sequence>
<evidence type="ECO:0000256" key="1">
    <source>
        <dbReference type="ARBA" id="ARBA00006756"/>
    </source>
</evidence>
<dbReference type="EMBL" id="JAPFFL010000019">
    <property type="protein sequence ID" value="KAJ6670571.1"/>
    <property type="molecule type" value="Genomic_DNA"/>
</dbReference>
<reference evidence="6" key="2">
    <citation type="journal article" date="2023" name="Int. J. Mol. Sci.">
        <title>De Novo Assembly and Annotation of 11 Diverse Shrub Willow (Salix) Genomes Reveals Novel Gene Organization in Sex-Linked Regions.</title>
        <authorList>
            <person name="Hyden B."/>
            <person name="Feng K."/>
            <person name="Yates T.B."/>
            <person name="Jawdy S."/>
            <person name="Cereghino C."/>
            <person name="Smart L.B."/>
            <person name="Muchero W."/>
        </authorList>
    </citation>
    <scope>NUCLEOTIDE SEQUENCE [LARGE SCALE GENOMIC DNA]</scope>
    <source>
        <tissue evidence="6">Shoot tip</tissue>
    </source>
</reference>
<dbReference type="GO" id="GO:0000145">
    <property type="term" value="C:exocyst"/>
    <property type="evidence" value="ECO:0007669"/>
    <property type="project" value="InterPro"/>
</dbReference>
<keyword evidence="3" id="KW-0268">Exocytosis</keyword>
<dbReference type="OrthoDB" id="1922221at2759"/>
<comment type="function">
    <text evidence="3">Component of the exocyst complex.</text>
</comment>
<dbReference type="InterPro" id="IPR004140">
    <property type="entry name" value="Exo70"/>
</dbReference>
<accession>A0A9Q0NJ53</accession>
<dbReference type="GO" id="GO:0005546">
    <property type="term" value="F:phosphatidylinositol-4,5-bisphosphate binding"/>
    <property type="evidence" value="ECO:0007669"/>
    <property type="project" value="InterPro"/>
</dbReference>
<gene>
    <name evidence="6" type="ORF">OIU85_014434</name>
</gene>
<dbReference type="PANTHER" id="PTHR12542">
    <property type="entry name" value="EXOCYST COMPLEX PROTEIN EXO70"/>
    <property type="match status" value="1"/>
</dbReference>
<evidence type="ECO:0000259" key="5">
    <source>
        <dbReference type="Pfam" id="PF03081"/>
    </source>
</evidence>
<feature type="compositionally biased region" description="Low complexity" evidence="4">
    <location>
        <begin position="13"/>
        <end position="22"/>
    </location>
</feature>
<evidence type="ECO:0000256" key="4">
    <source>
        <dbReference type="SAM" id="MobiDB-lite"/>
    </source>
</evidence>
<proteinExistence type="inferred from homology"/>
<feature type="domain" description="Exocyst complex subunit Exo70 C-terminal" evidence="5">
    <location>
        <begin position="235"/>
        <end position="594"/>
    </location>
</feature>
<dbReference type="GO" id="GO:0006887">
    <property type="term" value="P:exocytosis"/>
    <property type="evidence" value="ECO:0007669"/>
    <property type="project" value="UniProtKB-KW"/>
</dbReference>
<organism evidence="6 7">
    <name type="scientific">Salix viminalis</name>
    <name type="common">Common osier</name>
    <name type="synonym">Basket willow</name>
    <dbReference type="NCBI Taxonomy" id="40686"/>
    <lineage>
        <taxon>Eukaryota</taxon>
        <taxon>Viridiplantae</taxon>
        <taxon>Streptophyta</taxon>
        <taxon>Embryophyta</taxon>
        <taxon>Tracheophyta</taxon>
        <taxon>Spermatophyta</taxon>
        <taxon>Magnoliopsida</taxon>
        <taxon>eudicotyledons</taxon>
        <taxon>Gunneridae</taxon>
        <taxon>Pentapetalae</taxon>
        <taxon>rosids</taxon>
        <taxon>fabids</taxon>
        <taxon>Malpighiales</taxon>
        <taxon>Salicaceae</taxon>
        <taxon>Saliceae</taxon>
        <taxon>Salix</taxon>
    </lineage>
</organism>
<evidence type="ECO:0000256" key="2">
    <source>
        <dbReference type="ARBA" id="ARBA00022448"/>
    </source>
</evidence>
<name>A0A9Q0NJ53_SALVM</name>
<dbReference type="SUPFAM" id="SSF74788">
    <property type="entry name" value="Cullin repeat-like"/>
    <property type="match status" value="1"/>
</dbReference>
<dbReference type="AlphaFoldDB" id="A0A9Q0NJ53"/>